<dbReference type="EMBL" id="JAQOWY010000735">
    <property type="protein sequence ID" value="KAK1838988.1"/>
    <property type="molecule type" value="Genomic_DNA"/>
</dbReference>
<dbReference type="Proteomes" id="UP001243330">
    <property type="component" value="Unassembled WGS sequence"/>
</dbReference>
<proteinExistence type="predicted"/>
<evidence type="ECO:0000313" key="2">
    <source>
        <dbReference type="EMBL" id="KAK1838988.1"/>
    </source>
</evidence>
<name>A0AAD9A075_9PEZI</name>
<reference evidence="2" key="1">
    <citation type="submission" date="2023-01" db="EMBL/GenBank/DDBJ databases">
        <title>Colletotrichum chrysophilum M932 genome sequence.</title>
        <authorList>
            <person name="Baroncelli R."/>
        </authorList>
    </citation>
    <scope>NUCLEOTIDE SEQUENCE</scope>
    <source>
        <strain evidence="2">M932</strain>
    </source>
</reference>
<accession>A0AAD9A075</accession>
<sequence length="152" mass="15759">MSLFSLPLWLSGSIVRVPGLAGLVCLVSQICQPPPKTIIHVVLKPSASTGVGGHAQEPHGKASEWRVAGTRNARLARPGDDVHLPPPRSGAEETASSIAMLNVECGTGGKVGIPLTISYAGPSKLQARRVRSAIPTPFNDPPSVGASRFNGV</sequence>
<dbReference type="AlphaFoldDB" id="A0AAD9A075"/>
<comment type="caution">
    <text evidence="2">The sequence shown here is derived from an EMBL/GenBank/DDBJ whole genome shotgun (WGS) entry which is preliminary data.</text>
</comment>
<keyword evidence="1" id="KW-0732">Signal</keyword>
<evidence type="ECO:0000256" key="1">
    <source>
        <dbReference type="SAM" id="SignalP"/>
    </source>
</evidence>
<feature type="chain" id="PRO_5042019177" description="Secreted protein" evidence="1">
    <location>
        <begin position="23"/>
        <end position="152"/>
    </location>
</feature>
<keyword evidence="3" id="KW-1185">Reference proteome</keyword>
<feature type="signal peptide" evidence="1">
    <location>
        <begin position="1"/>
        <end position="22"/>
    </location>
</feature>
<organism evidence="2 3">
    <name type="scientific">Colletotrichum chrysophilum</name>
    <dbReference type="NCBI Taxonomy" id="1836956"/>
    <lineage>
        <taxon>Eukaryota</taxon>
        <taxon>Fungi</taxon>
        <taxon>Dikarya</taxon>
        <taxon>Ascomycota</taxon>
        <taxon>Pezizomycotina</taxon>
        <taxon>Sordariomycetes</taxon>
        <taxon>Hypocreomycetidae</taxon>
        <taxon>Glomerellales</taxon>
        <taxon>Glomerellaceae</taxon>
        <taxon>Colletotrichum</taxon>
        <taxon>Colletotrichum gloeosporioides species complex</taxon>
    </lineage>
</organism>
<protein>
    <recommendedName>
        <fullName evidence="4">Secreted protein</fullName>
    </recommendedName>
</protein>
<evidence type="ECO:0000313" key="3">
    <source>
        <dbReference type="Proteomes" id="UP001243330"/>
    </source>
</evidence>
<evidence type="ECO:0008006" key="4">
    <source>
        <dbReference type="Google" id="ProtNLM"/>
    </source>
</evidence>
<gene>
    <name evidence="2" type="ORF">CCHR01_18392</name>
</gene>